<gene>
    <name evidence="8" type="ORF">BV898_09802</name>
</gene>
<dbReference type="GO" id="GO:0009411">
    <property type="term" value="P:response to UV"/>
    <property type="evidence" value="ECO:0007669"/>
    <property type="project" value="TreeGrafter"/>
</dbReference>
<dbReference type="GO" id="GO:0003887">
    <property type="term" value="F:DNA-directed DNA polymerase activity"/>
    <property type="evidence" value="ECO:0007669"/>
    <property type="project" value="UniProtKB-KW"/>
</dbReference>
<dbReference type="InterPro" id="IPR044917">
    <property type="entry name" value="PRIMPOL"/>
</dbReference>
<dbReference type="EC" id="2.7.7.7" evidence="2"/>
<name>A0A1W0WLH3_HYPEX</name>
<dbReference type="EMBL" id="MTYJ01000079">
    <property type="protein sequence ID" value="OQV16032.1"/>
    <property type="molecule type" value="Genomic_DNA"/>
</dbReference>
<reference evidence="9" key="1">
    <citation type="submission" date="2017-01" db="EMBL/GenBank/DDBJ databases">
        <title>Comparative genomics of anhydrobiosis in the tardigrade Hypsibius dujardini.</title>
        <authorList>
            <person name="Yoshida Y."/>
            <person name="Koutsovoulos G."/>
            <person name="Laetsch D."/>
            <person name="Stevens L."/>
            <person name="Kumar S."/>
            <person name="Horikawa D."/>
            <person name="Ishino K."/>
            <person name="Komine S."/>
            <person name="Tomita M."/>
            <person name="Blaxter M."/>
            <person name="Arakawa K."/>
        </authorList>
    </citation>
    <scope>NUCLEOTIDE SEQUENCE [LARGE SCALE GENOMIC DNA]</scope>
    <source>
        <strain evidence="9">Z151</strain>
    </source>
</reference>
<comment type="similarity">
    <text evidence="1">Belongs to the eukaryotic-type primase small subunit family.</text>
</comment>
<dbReference type="AlphaFoldDB" id="A0A1W0WLH3"/>
<keyword evidence="3" id="KW-0548">Nucleotidyltransferase</keyword>
<dbReference type="OrthoDB" id="5988181at2759"/>
<comment type="catalytic activity">
    <reaction evidence="7">
        <text>DNA(n) + a 2'-deoxyribonucleoside 5'-triphosphate = DNA(n+1) + diphosphate</text>
        <dbReference type="Rhea" id="RHEA:22508"/>
        <dbReference type="Rhea" id="RHEA-COMP:17339"/>
        <dbReference type="Rhea" id="RHEA-COMP:17340"/>
        <dbReference type="ChEBI" id="CHEBI:33019"/>
        <dbReference type="ChEBI" id="CHEBI:61560"/>
        <dbReference type="ChEBI" id="CHEBI:173112"/>
        <dbReference type="EC" id="2.7.7.7"/>
    </reaction>
    <physiologicalReaction direction="left-to-right" evidence="7">
        <dbReference type="Rhea" id="RHEA:22509"/>
    </physiologicalReaction>
</comment>
<evidence type="ECO:0000256" key="7">
    <source>
        <dbReference type="ARBA" id="ARBA00047303"/>
    </source>
</evidence>
<evidence type="ECO:0000256" key="5">
    <source>
        <dbReference type="ARBA" id="ARBA00044677"/>
    </source>
</evidence>
<keyword evidence="9" id="KW-1185">Reference proteome</keyword>
<dbReference type="GO" id="GO:0005634">
    <property type="term" value="C:nucleus"/>
    <property type="evidence" value="ECO:0007669"/>
    <property type="project" value="TreeGrafter"/>
</dbReference>
<evidence type="ECO:0000313" key="9">
    <source>
        <dbReference type="Proteomes" id="UP000192578"/>
    </source>
</evidence>
<evidence type="ECO:0000256" key="2">
    <source>
        <dbReference type="ARBA" id="ARBA00012417"/>
    </source>
</evidence>
<evidence type="ECO:0000313" key="8">
    <source>
        <dbReference type="EMBL" id="OQV16032.1"/>
    </source>
</evidence>
<dbReference type="Proteomes" id="UP000192578">
    <property type="component" value="Unassembled WGS sequence"/>
</dbReference>
<dbReference type="GO" id="GO:0031297">
    <property type="term" value="P:replication fork processing"/>
    <property type="evidence" value="ECO:0007669"/>
    <property type="project" value="TreeGrafter"/>
</dbReference>
<dbReference type="PANTHER" id="PTHR31399:SF0">
    <property type="entry name" value="DNA-DIRECTED PRIMASE_POLYMERASE PROTEIN"/>
    <property type="match status" value="1"/>
</dbReference>
<comment type="caution">
    <text evidence="8">The sequence shown here is derived from an EMBL/GenBank/DDBJ whole genome shotgun (WGS) entry which is preliminary data.</text>
</comment>
<dbReference type="PANTHER" id="PTHR31399">
    <property type="entry name" value="DNA-DIRECTED PRIMASE / POLYMERASE PROTEIN"/>
    <property type="match status" value="1"/>
</dbReference>
<evidence type="ECO:0000256" key="3">
    <source>
        <dbReference type="ARBA" id="ARBA00022932"/>
    </source>
</evidence>
<dbReference type="GO" id="GO:0042276">
    <property type="term" value="P:error-prone translesion synthesis"/>
    <property type="evidence" value="ECO:0007669"/>
    <property type="project" value="InterPro"/>
</dbReference>
<evidence type="ECO:0000256" key="4">
    <source>
        <dbReference type="ARBA" id="ARBA00026139"/>
    </source>
</evidence>
<dbReference type="GO" id="GO:0005759">
    <property type="term" value="C:mitochondrial matrix"/>
    <property type="evidence" value="ECO:0007669"/>
    <property type="project" value="TreeGrafter"/>
</dbReference>
<dbReference type="EC" id="2.7.7.102" evidence="6"/>
<accession>A0A1W0WLH3</accession>
<keyword evidence="3" id="KW-0239">DNA-directed DNA polymerase</keyword>
<proteinExistence type="inferred from homology"/>
<dbReference type="GO" id="GO:0003682">
    <property type="term" value="F:chromatin binding"/>
    <property type="evidence" value="ECO:0007669"/>
    <property type="project" value="TreeGrafter"/>
</dbReference>
<comment type="catalytic activity">
    <reaction evidence="5">
        <text>ssDNA + n NTP = ssDNA/pppN(pN)n-1 hybrid + (n-1) diphosphate.</text>
        <dbReference type="EC" id="2.7.7.102"/>
    </reaction>
</comment>
<keyword evidence="3" id="KW-0808">Transferase</keyword>
<sequence>METPTAVPAEFGETDEYKLFHKQEEALDYCSRAGRNHRIFSRERKIGGSRVHHVYPSCLHFCEAYQKYEDSYKNFFEVIPVGYSAKLYFDLEFPIELNPDKDGPAMVNILVAEVKKALRREFAIEVSSSDVIKLDSTTALKFSQHVIFPNVVFRHLVHEKVFIERFCQYILNRIKSDPKDQCEQQPLHQLLVNTGREEKALFVDRSVYSRKQNFRIFQSRKFGYTNAMLRAPGELADKTDAEVLQLSLITNTPSLEPEPGAWLEYPLEEPEFAAYMGTKKQVANYSLTTGTGSSPFPDLDTFIANCNSKTRIEKWDYQTDHQILRFYVDGNAGQCGDAVCGCLAESKALVLVCLKRREYAVRCLTKECGRTELRFRALPEACAVQCEVEVEGSNIAL</sequence>
<evidence type="ECO:0000256" key="6">
    <source>
        <dbReference type="ARBA" id="ARBA00044768"/>
    </source>
</evidence>
<evidence type="ECO:0000256" key="1">
    <source>
        <dbReference type="ARBA" id="ARBA00009762"/>
    </source>
</evidence>
<dbReference type="GO" id="GO:0006264">
    <property type="term" value="P:mitochondrial DNA replication"/>
    <property type="evidence" value="ECO:0007669"/>
    <property type="project" value="TreeGrafter"/>
</dbReference>
<organism evidence="8 9">
    <name type="scientific">Hypsibius exemplaris</name>
    <name type="common">Freshwater tardigrade</name>
    <dbReference type="NCBI Taxonomy" id="2072580"/>
    <lineage>
        <taxon>Eukaryota</taxon>
        <taxon>Metazoa</taxon>
        <taxon>Ecdysozoa</taxon>
        <taxon>Tardigrada</taxon>
        <taxon>Eutardigrada</taxon>
        <taxon>Parachela</taxon>
        <taxon>Hypsibioidea</taxon>
        <taxon>Hypsibiidae</taxon>
        <taxon>Hypsibius</taxon>
    </lineage>
</organism>
<protein>
    <recommendedName>
        <fullName evidence="4">DNA-directed primase/polymerase protein</fullName>
        <ecNumber evidence="6">2.7.7.102</ecNumber>
        <ecNumber evidence="2">2.7.7.7</ecNumber>
    </recommendedName>
</protein>